<evidence type="ECO:0000313" key="6">
    <source>
        <dbReference type="EMBL" id="GKX56917.1"/>
    </source>
</evidence>
<dbReference type="InterPro" id="IPR027417">
    <property type="entry name" value="P-loop_NTPase"/>
</dbReference>
<dbReference type="PANTHER" id="PTHR42788">
    <property type="entry name" value="TAURINE IMPORT ATP-BINDING PROTEIN-RELATED"/>
    <property type="match status" value="1"/>
</dbReference>
<evidence type="ECO:0000259" key="5">
    <source>
        <dbReference type="PROSITE" id="PS50893"/>
    </source>
</evidence>
<proteinExistence type="inferred from homology"/>
<evidence type="ECO:0000256" key="4">
    <source>
        <dbReference type="ARBA" id="ARBA00022840"/>
    </source>
</evidence>
<gene>
    <name evidence="6" type="primary">ssuB2</name>
    <name evidence="6" type="ORF">SOASR030_30290</name>
</gene>
<accession>A0AAV5N574</accession>
<dbReference type="InterPro" id="IPR017871">
    <property type="entry name" value="ABC_transporter-like_CS"/>
</dbReference>
<dbReference type="InterPro" id="IPR003439">
    <property type="entry name" value="ABC_transporter-like_ATP-bd"/>
</dbReference>
<name>A0AAV5N574_9GAMM</name>
<keyword evidence="4 6" id="KW-0067">ATP-binding</keyword>
<comment type="similarity">
    <text evidence="1">Belongs to the ABC transporter superfamily.</text>
</comment>
<dbReference type="PANTHER" id="PTHR42788:SF19">
    <property type="entry name" value="ALIPHATIC SULFONATES IMPORT ATP-BINDING PROTEIN SSUB 2"/>
    <property type="match status" value="1"/>
</dbReference>
<dbReference type="PROSITE" id="PS00211">
    <property type="entry name" value="ABC_TRANSPORTER_1"/>
    <property type="match status" value="1"/>
</dbReference>
<dbReference type="InterPro" id="IPR003593">
    <property type="entry name" value="AAA+_ATPase"/>
</dbReference>
<organism evidence="6 7">
    <name type="scientific">Leminorella grimontii</name>
    <dbReference type="NCBI Taxonomy" id="82981"/>
    <lineage>
        <taxon>Bacteria</taxon>
        <taxon>Pseudomonadati</taxon>
        <taxon>Pseudomonadota</taxon>
        <taxon>Gammaproteobacteria</taxon>
        <taxon>Enterobacterales</taxon>
        <taxon>Budviciaceae</taxon>
        <taxon>Leminorella</taxon>
    </lineage>
</organism>
<dbReference type="GO" id="GO:0016887">
    <property type="term" value="F:ATP hydrolysis activity"/>
    <property type="evidence" value="ECO:0007669"/>
    <property type="project" value="InterPro"/>
</dbReference>
<dbReference type="InterPro" id="IPR050166">
    <property type="entry name" value="ABC_transporter_ATP-bind"/>
</dbReference>
<protein>
    <submittedName>
        <fullName evidence="6">Aliphatic sulfonates import ATP-binding protein SsuB 2</fullName>
    </submittedName>
</protein>
<sequence>MMQGLTAISKRYGARAVLENVSLSLPEGEITCLLGPSGCGKSTLLRILGGLISPDGGSVNVSPADCAMVFQEPRLLPWLTVAENLALAQPFWRSNKCAAIDDALAKVQLSGVRDMMPASLSGGMAQRVGIARALLQRPRVLLMDEPFAALDAITRAEQQHMLSGLINGQRTSCLFVTHDIHEAITIGDRILVMNQGRISAEFIRAESGYPTELKRQILNYLQPIETKE</sequence>
<feature type="domain" description="ABC transporter" evidence="5">
    <location>
        <begin position="3"/>
        <end position="220"/>
    </location>
</feature>
<dbReference type="PROSITE" id="PS50893">
    <property type="entry name" value="ABC_TRANSPORTER_2"/>
    <property type="match status" value="1"/>
</dbReference>
<comment type="caution">
    <text evidence="6">The sequence shown here is derived from an EMBL/GenBank/DDBJ whole genome shotgun (WGS) entry which is preliminary data.</text>
</comment>
<dbReference type="AlphaFoldDB" id="A0AAV5N574"/>
<evidence type="ECO:0000256" key="3">
    <source>
        <dbReference type="ARBA" id="ARBA00022741"/>
    </source>
</evidence>
<keyword evidence="7" id="KW-1185">Reference proteome</keyword>
<dbReference type="SUPFAM" id="SSF52540">
    <property type="entry name" value="P-loop containing nucleoside triphosphate hydrolases"/>
    <property type="match status" value="1"/>
</dbReference>
<keyword evidence="3" id="KW-0547">Nucleotide-binding</keyword>
<dbReference type="Gene3D" id="3.40.50.300">
    <property type="entry name" value="P-loop containing nucleotide triphosphate hydrolases"/>
    <property type="match status" value="1"/>
</dbReference>
<evidence type="ECO:0000256" key="1">
    <source>
        <dbReference type="ARBA" id="ARBA00005417"/>
    </source>
</evidence>
<dbReference type="EMBL" id="BRLH01000009">
    <property type="protein sequence ID" value="GKX56917.1"/>
    <property type="molecule type" value="Genomic_DNA"/>
</dbReference>
<dbReference type="GO" id="GO:0005524">
    <property type="term" value="F:ATP binding"/>
    <property type="evidence" value="ECO:0007669"/>
    <property type="project" value="UniProtKB-KW"/>
</dbReference>
<reference evidence="6" key="1">
    <citation type="submission" date="2022-06" db="EMBL/GenBank/DDBJ databases">
        <title>Draft genome sequences of Leminorella grimontii str. JCM5902.</title>
        <authorList>
            <person name="Wakabayashi Y."/>
            <person name="Kojima K."/>
        </authorList>
    </citation>
    <scope>NUCLEOTIDE SEQUENCE</scope>
    <source>
        <strain evidence="6">JCM 5902</strain>
    </source>
</reference>
<evidence type="ECO:0000313" key="7">
    <source>
        <dbReference type="Proteomes" id="UP001058124"/>
    </source>
</evidence>
<dbReference type="Pfam" id="PF00005">
    <property type="entry name" value="ABC_tran"/>
    <property type="match status" value="1"/>
</dbReference>
<keyword evidence="2" id="KW-0813">Transport</keyword>
<dbReference type="SMART" id="SM00382">
    <property type="entry name" value="AAA"/>
    <property type="match status" value="1"/>
</dbReference>
<dbReference type="RefSeq" id="WP_245614595.1">
    <property type="nucleotide sequence ID" value="NZ_BRLH01000009.1"/>
</dbReference>
<dbReference type="Proteomes" id="UP001058124">
    <property type="component" value="Unassembled WGS sequence"/>
</dbReference>
<evidence type="ECO:0000256" key="2">
    <source>
        <dbReference type="ARBA" id="ARBA00022448"/>
    </source>
</evidence>